<protein>
    <submittedName>
        <fullName evidence="2">DUF4099 domain-containing protein</fullName>
    </submittedName>
</protein>
<feature type="domain" description="DUF4099" evidence="1">
    <location>
        <begin position="7"/>
        <end position="87"/>
    </location>
</feature>
<dbReference type="EMBL" id="QSPP01000001">
    <property type="protein sequence ID" value="RGJ92306.1"/>
    <property type="molecule type" value="Genomic_DNA"/>
</dbReference>
<dbReference type="InterPro" id="IPR025343">
    <property type="entry name" value="DUF4099"/>
</dbReference>
<evidence type="ECO:0000313" key="3">
    <source>
        <dbReference type="Proteomes" id="UP000260640"/>
    </source>
</evidence>
<dbReference type="Proteomes" id="UP000260640">
    <property type="component" value="Unassembled WGS sequence"/>
</dbReference>
<dbReference type="Pfam" id="PF13351">
    <property type="entry name" value="DUF4099"/>
    <property type="match status" value="1"/>
</dbReference>
<dbReference type="RefSeq" id="WP_005807181.1">
    <property type="nucleotide sequence ID" value="NZ_QSPP01000001.1"/>
</dbReference>
<evidence type="ECO:0000259" key="1">
    <source>
        <dbReference type="Pfam" id="PF13351"/>
    </source>
</evidence>
<gene>
    <name evidence="2" type="ORF">DXD46_00850</name>
</gene>
<sequence length="252" mass="28841">MKKAHFEFEEIPFSTLARFGLTQEMIEDLPMHVLDDIYNGRHSPVLPVRVTDEHGETVESRTRFALIRMEGGQTDVVFYPALKSSPLERFDETQQKQLLEGKAIIADVETADGRHNKAFVQIDTGTKQVMYVPTPIIGRNLQVLAEELHLGATEVNGMQHGDPLTLVVDDEPVTVGIDLHSKTGIRFCSGDEQRWREQSKREWDKYTFGCYGCWVMEDDGNLDYVPEEEYTEELWNEQKKAGERNRSAAIHK</sequence>
<organism evidence="2 3">
    <name type="scientific">Phocaeicola vulgatus</name>
    <name type="common">Bacteroides vulgatus</name>
    <dbReference type="NCBI Taxonomy" id="821"/>
    <lineage>
        <taxon>Bacteria</taxon>
        <taxon>Pseudomonadati</taxon>
        <taxon>Bacteroidota</taxon>
        <taxon>Bacteroidia</taxon>
        <taxon>Bacteroidales</taxon>
        <taxon>Bacteroidaceae</taxon>
        <taxon>Phocaeicola</taxon>
    </lineage>
</organism>
<accession>A0A3E4JWJ6</accession>
<dbReference type="AlphaFoldDB" id="A0A3E4JWJ6"/>
<comment type="caution">
    <text evidence="2">The sequence shown here is derived from an EMBL/GenBank/DDBJ whole genome shotgun (WGS) entry which is preliminary data.</text>
</comment>
<proteinExistence type="predicted"/>
<reference evidence="2 3" key="1">
    <citation type="submission" date="2018-08" db="EMBL/GenBank/DDBJ databases">
        <title>A genome reference for cultivated species of the human gut microbiota.</title>
        <authorList>
            <person name="Zou Y."/>
            <person name="Xue W."/>
            <person name="Luo G."/>
        </authorList>
    </citation>
    <scope>NUCLEOTIDE SEQUENCE [LARGE SCALE GENOMIC DNA]</scope>
    <source>
        <strain evidence="2 3">TM05-16</strain>
    </source>
</reference>
<name>A0A3E4JWJ6_PHOVU</name>
<evidence type="ECO:0000313" key="2">
    <source>
        <dbReference type="EMBL" id="RGJ92306.1"/>
    </source>
</evidence>